<evidence type="ECO:0000313" key="2">
    <source>
        <dbReference type="EMBL" id="MBO1864935.1"/>
    </source>
</evidence>
<name>A0A939MBU6_9BRAD</name>
<proteinExistence type="predicted"/>
<feature type="compositionally biased region" description="Basic residues" evidence="1">
    <location>
        <begin position="127"/>
        <end position="138"/>
    </location>
</feature>
<organism evidence="2">
    <name type="scientific">Bradyrhizobium barranii subsp. barranii</name>
    <dbReference type="NCBI Taxonomy" id="2823807"/>
    <lineage>
        <taxon>Bacteria</taxon>
        <taxon>Pseudomonadati</taxon>
        <taxon>Pseudomonadota</taxon>
        <taxon>Alphaproteobacteria</taxon>
        <taxon>Hyphomicrobiales</taxon>
        <taxon>Nitrobacteraceae</taxon>
        <taxon>Bradyrhizobium</taxon>
        <taxon>Bradyrhizobium barranii</taxon>
    </lineage>
</organism>
<accession>A0A939MBU6</accession>
<reference evidence="3 4" key="2">
    <citation type="journal article" date="2022" name="Int. J. Syst. Evol. Microbiol.">
        <title>Strains of Bradyrhizobium barranii sp. nov. associated with legumes native to Canada are symbionts of soybeans and belong to different subspecies (subsp. barranii subsp. nov. and subsp. apii subsp. nov.) and symbiovars (sv. glycinearum and sv. septentrionale).</title>
        <authorList>
            <person name="Bromfield E.S.P."/>
            <person name="Cloutier S."/>
            <person name="Wasai-Hara S."/>
            <person name="Minamisawa K."/>
        </authorList>
    </citation>
    <scope>NUCLEOTIDE SEQUENCE [LARGE SCALE GENOMIC DNA]</scope>
    <source>
        <strain evidence="3 4">144S4</strain>
    </source>
</reference>
<dbReference type="RefSeq" id="WP_208086907.1">
    <property type="nucleotide sequence ID" value="NZ_CP086136.1"/>
</dbReference>
<feature type="region of interest" description="Disordered" evidence="1">
    <location>
        <begin position="119"/>
        <end position="138"/>
    </location>
</feature>
<dbReference type="AlphaFoldDB" id="A0A939MBU6"/>
<dbReference type="Proteomes" id="UP000664702">
    <property type="component" value="Chromosome"/>
</dbReference>
<dbReference type="EMBL" id="CP086136">
    <property type="protein sequence ID" value="UEM08571.1"/>
    <property type="molecule type" value="Genomic_DNA"/>
</dbReference>
<evidence type="ECO:0000313" key="4">
    <source>
        <dbReference type="Proteomes" id="UP000664702"/>
    </source>
</evidence>
<dbReference type="EMBL" id="JAGEMI010000001">
    <property type="protein sequence ID" value="MBO1864935.1"/>
    <property type="molecule type" value="Genomic_DNA"/>
</dbReference>
<reference evidence="2" key="1">
    <citation type="submission" date="2021-03" db="EMBL/GenBank/DDBJ databases">
        <title>Whole Genome Sequence of Bradyrhizobium sp. Strain 144S4.</title>
        <authorList>
            <person name="Bromfield E.S.P."/>
            <person name="Cloutier S."/>
        </authorList>
    </citation>
    <scope>NUCLEOTIDE SEQUENCE [LARGE SCALE GENOMIC DNA]</scope>
    <source>
        <strain evidence="2">144S4</strain>
    </source>
</reference>
<gene>
    <name evidence="3" type="ORF">J4G43_027735</name>
    <name evidence="2" type="ORF">J4G43_29725</name>
</gene>
<dbReference type="KEGG" id="bban:J4G43_027735"/>
<sequence length="138" mass="15751">MKTMEIKCDGCGADVTATSNCVGYRLALNIEHQEVRGPYVTAMGVYPPIDLDRHFCGLLCLDHWRARERHSDEKEKSFRDAWIDTHGTRFDNGGCSYPSPLQETQREWRKTARESALAAFPRDRGHLQTRRKPAPSTT</sequence>
<protein>
    <submittedName>
        <fullName evidence="2">Uncharacterized protein</fullName>
    </submittedName>
</protein>
<evidence type="ECO:0000256" key="1">
    <source>
        <dbReference type="SAM" id="MobiDB-lite"/>
    </source>
</evidence>
<evidence type="ECO:0000313" key="3">
    <source>
        <dbReference type="EMBL" id="UEM08571.1"/>
    </source>
</evidence>